<feature type="transmembrane region" description="Helical" evidence="14">
    <location>
        <begin position="12"/>
        <end position="31"/>
    </location>
</feature>
<evidence type="ECO:0000256" key="14">
    <source>
        <dbReference type="RuleBase" id="RU364088"/>
    </source>
</evidence>
<dbReference type="EC" id="2.7.13.3" evidence="14"/>
<evidence type="ECO:0000256" key="2">
    <source>
        <dbReference type="ARBA" id="ARBA00004429"/>
    </source>
</evidence>
<dbReference type="InterPro" id="IPR048590">
    <property type="entry name" value="CusS-like_sensor"/>
</dbReference>
<proteinExistence type="predicted"/>
<dbReference type="Gene3D" id="6.10.340.10">
    <property type="match status" value="1"/>
</dbReference>
<dbReference type="NCBIfam" id="TIGR01386">
    <property type="entry name" value="cztS_silS_copS"/>
    <property type="match status" value="1"/>
</dbReference>
<comment type="catalytic activity">
    <reaction evidence="1 14">
        <text>ATP + protein L-histidine = ADP + protein N-phospho-L-histidine.</text>
        <dbReference type="EC" id="2.7.13.3"/>
    </reaction>
</comment>
<keyword evidence="12 14" id="KW-0902">Two-component regulatory system</keyword>
<dbReference type="Gene3D" id="3.30.565.10">
    <property type="entry name" value="Histidine kinase-like ATPase, C-terminal domain"/>
    <property type="match status" value="1"/>
</dbReference>
<keyword evidence="10 14" id="KW-0067">ATP-binding</keyword>
<keyword evidence="5" id="KW-0597">Phosphoprotein</keyword>
<evidence type="ECO:0000259" key="15">
    <source>
        <dbReference type="PROSITE" id="PS50109"/>
    </source>
</evidence>
<dbReference type="SMART" id="SM00304">
    <property type="entry name" value="HAMP"/>
    <property type="match status" value="1"/>
</dbReference>
<dbReference type="InterPro" id="IPR003660">
    <property type="entry name" value="HAMP_dom"/>
</dbReference>
<dbReference type="SMART" id="SM00388">
    <property type="entry name" value="HisKA"/>
    <property type="match status" value="1"/>
</dbReference>
<keyword evidence="18" id="KW-1185">Reference proteome</keyword>
<evidence type="ECO:0000256" key="4">
    <source>
        <dbReference type="ARBA" id="ARBA00022519"/>
    </source>
</evidence>
<dbReference type="SUPFAM" id="SSF55874">
    <property type="entry name" value="ATPase domain of HSP90 chaperone/DNA topoisomerase II/histidine kinase"/>
    <property type="match status" value="1"/>
</dbReference>
<evidence type="ECO:0000256" key="9">
    <source>
        <dbReference type="ARBA" id="ARBA00022777"/>
    </source>
</evidence>
<dbReference type="PANTHER" id="PTHR45436:SF15">
    <property type="entry name" value="SENSOR HISTIDINE KINASE CUSS"/>
    <property type="match status" value="1"/>
</dbReference>
<evidence type="ECO:0000256" key="7">
    <source>
        <dbReference type="ARBA" id="ARBA00022692"/>
    </source>
</evidence>
<comment type="caution">
    <text evidence="17">The sequence shown here is derived from an EMBL/GenBank/DDBJ whole genome shotgun (WGS) entry which is preliminary data.</text>
</comment>
<evidence type="ECO:0000256" key="1">
    <source>
        <dbReference type="ARBA" id="ARBA00000085"/>
    </source>
</evidence>
<evidence type="ECO:0000256" key="11">
    <source>
        <dbReference type="ARBA" id="ARBA00022989"/>
    </source>
</evidence>
<keyword evidence="8 14" id="KW-0547">Nucleotide-binding</keyword>
<dbReference type="SUPFAM" id="SSF47384">
    <property type="entry name" value="Homodimeric domain of signal transducing histidine kinase"/>
    <property type="match status" value="1"/>
</dbReference>
<dbReference type="NCBIfam" id="NF007345">
    <property type="entry name" value="PRK09835.1"/>
    <property type="match status" value="1"/>
</dbReference>
<dbReference type="PANTHER" id="PTHR45436">
    <property type="entry name" value="SENSOR HISTIDINE KINASE YKOH"/>
    <property type="match status" value="1"/>
</dbReference>
<keyword evidence="13 14" id="KW-0472">Membrane</keyword>
<evidence type="ECO:0000313" key="18">
    <source>
        <dbReference type="Proteomes" id="UP000247780"/>
    </source>
</evidence>
<dbReference type="Pfam" id="PF21085">
    <property type="entry name" value="CusS"/>
    <property type="match status" value="1"/>
</dbReference>
<evidence type="ECO:0000256" key="3">
    <source>
        <dbReference type="ARBA" id="ARBA00022475"/>
    </source>
</evidence>
<comment type="subcellular location">
    <subcellularLocation>
        <location evidence="2">Cell inner membrane</location>
        <topology evidence="2">Multi-pass membrane protein</topology>
    </subcellularLocation>
</comment>
<dbReference type="EMBL" id="QICQ01000001">
    <property type="protein sequence ID" value="PXV84122.1"/>
    <property type="molecule type" value="Genomic_DNA"/>
</dbReference>
<dbReference type="CDD" id="cd00075">
    <property type="entry name" value="HATPase"/>
    <property type="match status" value="1"/>
</dbReference>
<dbReference type="PROSITE" id="PS50109">
    <property type="entry name" value="HIS_KIN"/>
    <property type="match status" value="1"/>
</dbReference>
<evidence type="ECO:0000256" key="5">
    <source>
        <dbReference type="ARBA" id="ARBA00022553"/>
    </source>
</evidence>
<evidence type="ECO:0000256" key="12">
    <source>
        <dbReference type="ARBA" id="ARBA00023012"/>
    </source>
</evidence>
<keyword evidence="7 14" id="KW-0812">Transmembrane</keyword>
<dbReference type="InterPro" id="IPR050428">
    <property type="entry name" value="TCS_sensor_his_kinase"/>
</dbReference>
<dbReference type="CDD" id="cd00082">
    <property type="entry name" value="HisKA"/>
    <property type="match status" value="1"/>
</dbReference>
<gene>
    <name evidence="17" type="ORF">C8R14_1013</name>
</gene>
<dbReference type="InterPro" id="IPR006290">
    <property type="entry name" value="CztS_silS_copS"/>
</dbReference>
<dbReference type="Proteomes" id="UP000247780">
    <property type="component" value="Unassembled WGS sequence"/>
</dbReference>
<dbReference type="InterPro" id="IPR036097">
    <property type="entry name" value="HisK_dim/P_sf"/>
</dbReference>
<keyword evidence="4 14" id="KW-0997">Cell inner membrane</keyword>
<sequence length="470" mass="52155">MARRPASLALRLTVSIGAVITVVLLTFGWMVQRSINSHFVQQDVDELNAVVQSLTQSLSEPSASQESDVLKRRLAAAISGHRNAQFRVSDSHGNVIYATPNSDLDGFTRLVPFTGVITIDSVKIWRDKGETYRGAVVQLMNKGLQGAEPLTLAVATGINFHLHYLESFRSYLRVITTAACLIAILATWFAVYQGHAPIRRISREIRRIKSDQLFIRLAPGTVPVELTELAVSFNDMLDRIEDGFQRLSNFSADIAHELRTPITNLKTQTEVALSQSRDVEQYREILYSNLEEYERMAKMVGDMLFLAQADNNQLKPELVSVNLVTEVQELFDYFEAWAEERSVSLICKGPVICVQGDRLMMRRALSNLLSNAIRYTPPGRAVTVSLAANSNDTIAISVENPGHTINSEHLPRLFDRFYRADPSRQRKGDGAGLGLAIVKSIIDAHGGTITAKEVDGNMIFEVALPKATAK</sequence>
<keyword evidence="6 14" id="KW-0808">Transferase</keyword>
<dbReference type="InterPro" id="IPR005467">
    <property type="entry name" value="His_kinase_dom"/>
</dbReference>
<feature type="domain" description="HAMP" evidence="16">
    <location>
        <begin position="192"/>
        <end position="245"/>
    </location>
</feature>
<dbReference type="Gene3D" id="1.10.287.130">
    <property type="match status" value="1"/>
</dbReference>
<evidence type="ECO:0000259" key="16">
    <source>
        <dbReference type="PROSITE" id="PS50885"/>
    </source>
</evidence>
<dbReference type="InterPro" id="IPR003661">
    <property type="entry name" value="HisK_dim/P_dom"/>
</dbReference>
<evidence type="ECO:0000256" key="8">
    <source>
        <dbReference type="ARBA" id="ARBA00022741"/>
    </source>
</evidence>
<keyword evidence="11 14" id="KW-1133">Transmembrane helix</keyword>
<accession>A0ABX5MDB0</accession>
<dbReference type="PROSITE" id="PS50885">
    <property type="entry name" value="HAMP"/>
    <property type="match status" value="1"/>
</dbReference>
<feature type="transmembrane region" description="Helical" evidence="14">
    <location>
        <begin position="171"/>
        <end position="192"/>
    </location>
</feature>
<keyword evidence="9 14" id="KW-0418">Kinase</keyword>
<keyword evidence="3 14" id="KW-1003">Cell membrane</keyword>
<evidence type="ECO:0000256" key="6">
    <source>
        <dbReference type="ARBA" id="ARBA00022679"/>
    </source>
</evidence>
<dbReference type="InterPro" id="IPR036890">
    <property type="entry name" value="HATPase_C_sf"/>
</dbReference>
<reference evidence="17 18" key="1">
    <citation type="submission" date="2018-04" db="EMBL/GenBank/DDBJ databases">
        <title>Active sludge and wastewater microbial communities from Klosterneuburg, Austria.</title>
        <authorList>
            <person name="Wagner M."/>
        </authorList>
    </citation>
    <scope>NUCLEOTIDE SEQUENCE [LARGE SCALE GENOMIC DNA]</scope>
    <source>
        <strain evidence="17 18">Nm 57</strain>
    </source>
</reference>
<dbReference type="InterPro" id="IPR003594">
    <property type="entry name" value="HATPase_dom"/>
</dbReference>
<dbReference type="PRINTS" id="PR00344">
    <property type="entry name" value="BCTRLSENSOR"/>
</dbReference>
<evidence type="ECO:0000313" key="17">
    <source>
        <dbReference type="EMBL" id="PXV84122.1"/>
    </source>
</evidence>
<protein>
    <recommendedName>
        <fullName evidence="14">Sensor protein</fullName>
        <ecNumber evidence="14">2.7.13.3</ecNumber>
    </recommendedName>
</protein>
<name>A0ABX5MDB0_9PROT</name>
<comment type="function">
    <text evidence="14">Member of a two-component regulatory system.</text>
</comment>
<dbReference type="Pfam" id="PF02518">
    <property type="entry name" value="HATPase_c"/>
    <property type="match status" value="1"/>
</dbReference>
<dbReference type="SMART" id="SM00387">
    <property type="entry name" value="HATPase_c"/>
    <property type="match status" value="1"/>
</dbReference>
<dbReference type="Pfam" id="PF00672">
    <property type="entry name" value="HAMP"/>
    <property type="match status" value="1"/>
</dbReference>
<feature type="domain" description="Histidine kinase" evidence="15">
    <location>
        <begin position="253"/>
        <end position="468"/>
    </location>
</feature>
<dbReference type="RefSeq" id="WP_011633154.1">
    <property type="nucleotide sequence ID" value="NZ_QICQ01000001.1"/>
</dbReference>
<evidence type="ECO:0000256" key="10">
    <source>
        <dbReference type="ARBA" id="ARBA00022840"/>
    </source>
</evidence>
<evidence type="ECO:0000256" key="13">
    <source>
        <dbReference type="ARBA" id="ARBA00023136"/>
    </source>
</evidence>
<organism evidence="17 18">
    <name type="scientific">Nitrosomonas eutropha</name>
    <dbReference type="NCBI Taxonomy" id="916"/>
    <lineage>
        <taxon>Bacteria</taxon>
        <taxon>Pseudomonadati</taxon>
        <taxon>Pseudomonadota</taxon>
        <taxon>Betaproteobacteria</taxon>
        <taxon>Nitrosomonadales</taxon>
        <taxon>Nitrosomonadaceae</taxon>
        <taxon>Nitrosomonas</taxon>
    </lineage>
</organism>
<dbReference type="GO" id="GO:0016301">
    <property type="term" value="F:kinase activity"/>
    <property type="evidence" value="ECO:0007669"/>
    <property type="project" value="UniProtKB-KW"/>
</dbReference>
<dbReference type="InterPro" id="IPR004358">
    <property type="entry name" value="Sig_transdc_His_kin-like_C"/>
</dbReference>
<dbReference type="Pfam" id="PF00512">
    <property type="entry name" value="HisKA"/>
    <property type="match status" value="1"/>
</dbReference>